<dbReference type="Proteomes" id="UP000603506">
    <property type="component" value="Unassembled WGS sequence"/>
</dbReference>
<name>A0ABS1YX81_9FLAO</name>
<dbReference type="SUPFAM" id="SSF47413">
    <property type="entry name" value="lambda repressor-like DNA-binding domains"/>
    <property type="match status" value="1"/>
</dbReference>
<accession>A0ABS1YX81</accession>
<organism evidence="2 3">
    <name type="scientific">Capnocytophaga genosp. AHN8471</name>
    <dbReference type="NCBI Taxonomy" id="327574"/>
    <lineage>
        <taxon>Bacteria</taxon>
        <taxon>Pseudomonadati</taxon>
        <taxon>Bacteroidota</taxon>
        <taxon>Flavobacteriia</taxon>
        <taxon>Flavobacteriales</taxon>
        <taxon>Flavobacteriaceae</taxon>
        <taxon>Capnocytophaga</taxon>
    </lineage>
</organism>
<protein>
    <submittedName>
        <fullName evidence="2">Helix-turn-helix transcriptional regulator</fullName>
    </submittedName>
</protein>
<dbReference type="RefSeq" id="WP_203093354.1">
    <property type="nucleotide sequence ID" value="NZ_JAESPH010000004.1"/>
</dbReference>
<evidence type="ECO:0000313" key="3">
    <source>
        <dbReference type="Proteomes" id="UP000603506"/>
    </source>
</evidence>
<proteinExistence type="predicted"/>
<comment type="caution">
    <text evidence="2">The sequence shown here is derived from an EMBL/GenBank/DDBJ whole genome shotgun (WGS) entry which is preliminary data.</text>
</comment>
<keyword evidence="3" id="KW-1185">Reference proteome</keyword>
<reference evidence="2 3" key="1">
    <citation type="submission" date="2021-01" db="EMBL/GenBank/DDBJ databases">
        <title>Evidence that Capnocytophaga endodontalis is a later homotypic synonym for Capnocytophaga genospecies AHN8471, and request for opinion on proposed recognition of strain AHN8471 as type strain of the species.</title>
        <authorList>
            <person name="Nicholson A.C."/>
            <person name="Hopper C.L."/>
            <person name="Gulvik C.A."/>
            <person name="Mcquiston J.R."/>
            <person name="Lau E.F."/>
        </authorList>
    </citation>
    <scope>NUCLEOTIDE SEQUENCE [LARGE SCALE GENOMIC DNA]</scope>
    <source>
        <strain evidence="2 3">AHN9576</strain>
    </source>
</reference>
<dbReference type="Gene3D" id="1.10.260.40">
    <property type="entry name" value="lambda repressor-like DNA-binding domains"/>
    <property type="match status" value="1"/>
</dbReference>
<evidence type="ECO:0000259" key="1">
    <source>
        <dbReference type="PROSITE" id="PS50943"/>
    </source>
</evidence>
<dbReference type="PROSITE" id="PS50943">
    <property type="entry name" value="HTH_CROC1"/>
    <property type="match status" value="1"/>
</dbReference>
<dbReference type="CDD" id="cd00093">
    <property type="entry name" value="HTH_XRE"/>
    <property type="match status" value="1"/>
</dbReference>
<sequence length="75" mass="8438">MLTPIEQFVIEKVRQIRNQKNISQAELAFAIGVSIGFIGKVESLKYNTKYNLNHLNSIAKALNISPQELLPIQSI</sequence>
<feature type="domain" description="HTH cro/C1-type" evidence="1">
    <location>
        <begin position="13"/>
        <end position="69"/>
    </location>
</feature>
<dbReference type="EMBL" id="JAEUAH010000013">
    <property type="protein sequence ID" value="MBM0651027.1"/>
    <property type="molecule type" value="Genomic_DNA"/>
</dbReference>
<dbReference type="InterPro" id="IPR010982">
    <property type="entry name" value="Lambda_DNA-bd_dom_sf"/>
</dbReference>
<dbReference type="Pfam" id="PF01381">
    <property type="entry name" value="HTH_3"/>
    <property type="match status" value="1"/>
</dbReference>
<evidence type="ECO:0000313" key="2">
    <source>
        <dbReference type="EMBL" id="MBM0651027.1"/>
    </source>
</evidence>
<gene>
    <name evidence="2" type="ORF">JNB19_09735</name>
</gene>
<dbReference type="SMART" id="SM00530">
    <property type="entry name" value="HTH_XRE"/>
    <property type="match status" value="1"/>
</dbReference>
<dbReference type="InterPro" id="IPR001387">
    <property type="entry name" value="Cro/C1-type_HTH"/>
</dbReference>